<dbReference type="EMBL" id="CAWUPB010001173">
    <property type="protein sequence ID" value="CAK7346262.1"/>
    <property type="molecule type" value="Genomic_DNA"/>
</dbReference>
<keyword evidence="3" id="KW-0713">Self-incompatibility</keyword>
<protein>
    <recommendedName>
        <fullName evidence="9">Plant self-incompatibility S1</fullName>
    </recommendedName>
</protein>
<dbReference type="PANTHER" id="PTHR35630">
    <property type="entry name" value="LEGUMINOSIN GROUP486 SECRETED PEPTIDE"/>
    <property type="match status" value="1"/>
</dbReference>
<keyword evidence="8" id="KW-1185">Reference proteome</keyword>
<dbReference type="PANTHER" id="PTHR35630:SF1">
    <property type="entry name" value="LEGUMINOSIN GROUP486 SECRETED PEPTIDE"/>
    <property type="match status" value="1"/>
</dbReference>
<comment type="similarity">
    <text evidence="2">Belongs to the plant self-incompatibility (S1) protein family.</text>
</comment>
<reference evidence="7 8" key="1">
    <citation type="submission" date="2024-01" db="EMBL/GenBank/DDBJ databases">
        <authorList>
            <person name="Waweru B."/>
        </authorList>
    </citation>
    <scope>NUCLEOTIDE SEQUENCE [LARGE SCALE GENOMIC DNA]</scope>
</reference>
<dbReference type="Pfam" id="PF05938">
    <property type="entry name" value="Self-incomp_S1"/>
    <property type="match status" value="1"/>
</dbReference>
<accession>A0AAV1S5V0</accession>
<evidence type="ECO:0000256" key="3">
    <source>
        <dbReference type="ARBA" id="ARBA00022471"/>
    </source>
</evidence>
<evidence type="ECO:0000256" key="5">
    <source>
        <dbReference type="ARBA" id="ARBA00022729"/>
    </source>
</evidence>
<evidence type="ECO:0000256" key="1">
    <source>
        <dbReference type="ARBA" id="ARBA00004613"/>
    </source>
</evidence>
<feature type="signal peptide" evidence="6">
    <location>
        <begin position="1"/>
        <end position="22"/>
    </location>
</feature>
<keyword evidence="5 6" id="KW-0732">Signal</keyword>
<comment type="subcellular location">
    <subcellularLocation>
        <location evidence="1">Secreted</location>
    </subcellularLocation>
</comment>
<dbReference type="GO" id="GO:0060320">
    <property type="term" value="P:rejection of self pollen"/>
    <property type="evidence" value="ECO:0007669"/>
    <property type="project" value="UniProtKB-KW"/>
</dbReference>
<feature type="chain" id="PRO_5043460744" description="Plant self-incompatibility S1" evidence="6">
    <location>
        <begin position="23"/>
        <end position="132"/>
    </location>
</feature>
<dbReference type="GO" id="GO:0005576">
    <property type="term" value="C:extracellular region"/>
    <property type="evidence" value="ECO:0007669"/>
    <property type="project" value="UniProtKB-SubCell"/>
</dbReference>
<evidence type="ECO:0008006" key="9">
    <source>
        <dbReference type="Google" id="ProtNLM"/>
    </source>
</evidence>
<organism evidence="7 8">
    <name type="scientific">Dovyalis caffra</name>
    <dbReference type="NCBI Taxonomy" id="77055"/>
    <lineage>
        <taxon>Eukaryota</taxon>
        <taxon>Viridiplantae</taxon>
        <taxon>Streptophyta</taxon>
        <taxon>Embryophyta</taxon>
        <taxon>Tracheophyta</taxon>
        <taxon>Spermatophyta</taxon>
        <taxon>Magnoliopsida</taxon>
        <taxon>eudicotyledons</taxon>
        <taxon>Gunneridae</taxon>
        <taxon>Pentapetalae</taxon>
        <taxon>rosids</taxon>
        <taxon>fabids</taxon>
        <taxon>Malpighiales</taxon>
        <taxon>Salicaceae</taxon>
        <taxon>Flacourtieae</taxon>
        <taxon>Dovyalis</taxon>
    </lineage>
</organism>
<proteinExistence type="inferred from homology"/>
<dbReference type="AlphaFoldDB" id="A0AAV1S5V0"/>
<sequence>MATWIQFLLCFNIALCLLSVGAIDDQEQHLPIVQVINSLPPNSQTLQVSCDTENIDLGEHTLSVGQVYEWKVEKKSIYYCAAQWKLYFASWHAFELPRDENREMVYWAVRKDGFYLSWDKTKWVRNSTWETE</sequence>
<evidence type="ECO:0000313" key="8">
    <source>
        <dbReference type="Proteomes" id="UP001314170"/>
    </source>
</evidence>
<keyword evidence="4" id="KW-0964">Secreted</keyword>
<dbReference type="InterPro" id="IPR010264">
    <property type="entry name" value="Self-incomp_S1"/>
</dbReference>
<dbReference type="Proteomes" id="UP001314170">
    <property type="component" value="Unassembled WGS sequence"/>
</dbReference>
<comment type="caution">
    <text evidence="7">The sequence shown here is derived from an EMBL/GenBank/DDBJ whole genome shotgun (WGS) entry which is preliminary data.</text>
</comment>
<gene>
    <name evidence="7" type="ORF">DCAF_LOCUS18933</name>
</gene>
<evidence type="ECO:0000256" key="4">
    <source>
        <dbReference type="ARBA" id="ARBA00022525"/>
    </source>
</evidence>
<name>A0AAV1S5V0_9ROSI</name>
<evidence type="ECO:0000256" key="2">
    <source>
        <dbReference type="ARBA" id="ARBA00005581"/>
    </source>
</evidence>
<evidence type="ECO:0000313" key="7">
    <source>
        <dbReference type="EMBL" id="CAK7346262.1"/>
    </source>
</evidence>
<evidence type="ECO:0000256" key="6">
    <source>
        <dbReference type="SAM" id="SignalP"/>
    </source>
</evidence>